<dbReference type="PROSITE" id="PS51186">
    <property type="entry name" value="GNAT"/>
    <property type="match status" value="1"/>
</dbReference>
<gene>
    <name evidence="2" type="ORF">MSIBF_A2470005</name>
</gene>
<sequence length="159" mass="18767">MSFDKYSRRTFLKMKNFINEVKSDELDELKTIAEIYNFYIQNFEFPVDKIFLTNSLQDKNFKIFVYENDSIKGFCGIYLYPEFETAEIGPIATDKKFLNTHIGSKLLEYTLNFAKKSNVRKCTARVLDKNLTALKFFTDNEFILETNANSIVYFVKYLI</sequence>
<dbReference type="SUPFAM" id="SSF55729">
    <property type="entry name" value="Acyl-CoA N-acyltransferases (Nat)"/>
    <property type="match status" value="1"/>
</dbReference>
<evidence type="ECO:0000259" key="1">
    <source>
        <dbReference type="PROSITE" id="PS51186"/>
    </source>
</evidence>
<accession>A0A098E972</accession>
<dbReference type="CDD" id="cd04301">
    <property type="entry name" value="NAT_SF"/>
    <property type="match status" value="1"/>
</dbReference>
<name>A0A098E972_9ZZZZ</name>
<protein>
    <recommendedName>
        <fullName evidence="1">N-acetyltransferase domain-containing protein</fullName>
    </recommendedName>
</protein>
<dbReference type="AlphaFoldDB" id="A0A098E972"/>
<dbReference type="InterPro" id="IPR016181">
    <property type="entry name" value="Acyl_CoA_acyltransferase"/>
</dbReference>
<organism evidence="2">
    <name type="scientific">groundwater metagenome</name>
    <dbReference type="NCBI Taxonomy" id="717931"/>
    <lineage>
        <taxon>unclassified sequences</taxon>
        <taxon>metagenomes</taxon>
        <taxon>ecological metagenomes</taxon>
    </lineage>
</organism>
<feature type="domain" description="N-acetyltransferase" evidence="1">
    <location>
        <begin position="21"/>
        <end position="159"/>
    </location>
</feature>
<reference evidence="2" key="1">
    <citation type="submission" date="2014-09" db="EMBL/GenBank/DDBJ databases">
        <authorList>
            <person name="Probst J Alexander"/>
        </authorList>
    </citation>
    <scope>NUCLEOTIDE SEQUENCE</scope>
</reference>
<dbReference type="Pfam" id="PF00583">
    <property type="entry name" value="Acetyltransf_1"/>
    <property type="match status" value="1"/>
</dbReference>
<dbReference type="InterPro" id="IPR000182">
    <property type="entry name" value="GNAT_dom"/>
</dbReference>
<proteinExistence type="predicted"/>
<dbReference type="EMBL" id="CCXY01000165">
    <property type="protein sequence ID" value="CEG12563.1"/>
    <property type="molecule type" value="Genomic_DNA"/>
</dbReference>
<dbReference type="GO" id="GO:0016747">
    <property type="term" value="F:acyltransferase activity, transferring groups other than amino-acyl groups"/>
    <property type="evidence" value="ECO:0007669"/>
    <property type="project" value="InterPro"/>
</dbReference>
<evidence type="ECO:0000313" key="2">
    <source>
        <dbReference type="EMBL" id="CEG12563.1"/>
    </source>
</evidence>
<dbReference type="Gene3D" id="3.40.630.30">
    <property type="match status" value="1"/>
</dbReference>